<keyword evidence="3" id="KW-0328">Glycosyltransferase</keyword>
<evidence type="ECO:0000313" key="4">
    <source>
        <dbReference type="Proteomes" id="UP000609651"/>
    </source>
</evidence>
<dbReference type="EC" id="2.4.1.250" evidence="3"/>
<dbReference type="SUPFAM" id="SSF53756">
    <property type="entry name" value="UDP-Glycosyltransferase/glycogen phosphorylase"/>
    <property type="match status" value="1"/>
</dbReference>
<keyword evidence="3" id="KW-0808">Transferase</keyword>
<dbReference type="InterPro" id="IPR001296">
    <property type="entry name" value="Glyco_trans_1"/>
</dbReference>
<feature type="domain" description="Glycosyltransferase subfamily 4-like N-terminal" evidence="2">
    <location>
        <begin position="49"/>
        <end position="198"/>
    </location>
</feature>
<sequence length="402" mass="43621">MDGRGQGGFGESGGFGYCFDSLRPERRFAAGIDRTVPRVLSVIATLDGSGAEKQFALLNAGLQARGWDMHAVALTRGGPNSQPLDAAGVPLTVLHKALKFDPLCLARLRRIVAKLKPDVIHSWMFTANAYARMASGGRPVVTGERCVDRWKGGWQHAVDRRLIGRTARVVGNSQAVADFAIERGAPADLLTVIPNGVEPLTPDPSFRANLLSSLQLPPDSQPVVFAGRLASQKRPEDLIWAFQLLHQANPSAVHLIVGEGPLRERCERQALHFGHAHRCRFLGHRQDAAKIIAAADVLWLASEYEGQSNTVMEAMSAGVVPIVSDIPSNRELVADGETGFVVKVGDSLGFCQFADRLLSAGDLRSRMGAAAGDRMREEFSVDVMLDRYEALYRELLDEKAGP</sequence>
<dbReference type="PANTHER" id="PTHR12526:SF638">
    <property type="entry name" value="SPORE COAT PROTEIN SA"/>
    <property type="match status" value="1"/>
</dbReference>
<evidence type="ECO:0000313" key="3">
    <source>
        <dbReference type="EMBL" id="NNJ23970.1"/>
    </source>
</evidence>
<dbReference type="PANTHER" id="PTHR12526">
    <property type="entry name" value="GLYCOSYLTRANSFERASE"/>
    <property type="match status" value="1"/>
</dbReference>
<dbReference type="GO" id="GO:0102710">
    <property type="term" value="F:D-inositol-3-phosphate glycosyltransferase activity"/>
    <property type="evidence" value="ECO:0007669"/>
    <property type="project" value="UniProtKB-EC"/>
</dbReference>
<dbReference type="EMBL" id="WTPX01000001">
    <property type="protein sequence ID" value="NNJ23970.1"/>
    <property type="molecule type" value="Genomic_DNA"/>
</dbReference>
<dbReference type="Pfam" id="PF00534">
    <property type="entry name" value="Glycos_transf_1"/>
    <property type="match status" value="1"/>
</dbReference>
<name>A0ABX1V6S9_9PLAN</name>
<evidence type="ECO:0000259" key="1">
    <source>
        <dbReference type="Pfam" id="PF00534"/>
    </source>
</evidence>
<dbReference type="Proteomes" id="UP000609651">
    <property type="component" value="Unassembled WGS sequence"/>
</dbReference>
<organism evidence="3 4">
    <name type="scientific">Alienimonas chondri</name>
    <dbReference type="NCBI Taxonomy" id="2681879"/>
    <lineage>
        <taxon>Bacteria</taxon>
        <taxon>Pseudomonadati</taxon>
        <taxon>Planctomycetota</taxon>
        <taxon>Planctomycetia</taxon>
        <taxon>Planctomycetales</taxon>
        <taxon>Planctomycetaceae</taxon>
        <taxon>Alienimonas</taxon>
    </lineage>
</organism>
<dbReference type="InterPro" id="IPR028098">
    <property type="entry name" value="Glyco_trans_4-like_N"/>
</dbReference>
<keyword evidence="4" id="KW-1185">Reference proteome</keyword>
<comment type="caution">
    <text evidence="3">The sequence shown here is derived from an EMBL/GenBank/DDBJ whole genome shotgun (WGS) entry which is preliminary data.</text>
</comment>
<feature type="domain" description="Glycosyl transferase family 1" evidence="1">
    <location>
        <begin position="214"/>
        <end position="371"/>
    </location>
</feature>
<proteinExistence type="predicted"/>
<protein>
    <submittedName>
        <fullName evidence="3">D-inositol-3-phosphate glycosyltransferase</fullName>
        <ecNumber evidence="3">2.4.1.250</ecNumber>
    </submittedName>
</protein>
<gene>
    <name evidence="3" type="primary">mshA_1</name>
    <name evidence="3" type="ORF">LzC2_00170</name>
</gene>
<evidence type="ECO:0000259" key="2">
    <source>
        <dbReference type="Pfam" id="PF13439"/>
    </source>
</evidence>
<accession>A0ABX1V6S9</accession>
<dbReference type="Pfam" id="PF13439">
    <property type="entry name" value="Glyco_transf_4"/>
    <property type="match status" value="1"/>
</dbReference>
<reference evidence="3 4" key="1">
    <citation type="journal article" date="2020" name="Syst. Appl. Microbiol.">
        <title>Alienimonas chondri sp. nov., a novel planctomycete isolated from the biofilm of the red alga Chondrus crispus.</title>
        <authorList>
            <person name="Vitorino I."/>
            <person name="Albuquerque L."/>
            <person name="Wiegand S."/>
            <person name="Kallscheuer N."/>
            <person name="da Costa M.S."/>
            <person name="Lobo-da-Cunha A."/>
            <person name="Jogler C."/>
            <person name="Lage O.M."/>
        </authorList>
    </citation>
    <scope>NUCLEOTIDE SEQUENCE [LARGE SCALE GENOMIC DNA]</scope>
    <source>
        <strain evidence="3 4">LzC2</strain>
    </source>
</reference>
<dbReference type="Gene3D" id="3.40.50.2000">
    <property type="entry name" value="Glycogen Phosphorylase B"/>
    <property type="match status" value="2"/>
</dbReference>